<evidence type="ECO:0000256" key="7">
    <source>
        <dbReference type="ARBA" id="ARBA00023136"/>
    </source>
</evidence>
<dbReference type="PROSITE" id="PS50929">
    <property type="entry name" value="ABC_TM1F"/>
    <property type="match status" value="1"/>
</dbReference>
<dbReference type="PROSITE" id="PS00211">
    <property type="entry name" value="ABC_TRANSPORTER_1"/>
    <property type="match status" value="1"/>
</dbReference>
<dbReference type="InterPro" id="IPR017871">
    <property type="entry name" value="ABC_transporter-like_CS"/>
</dbReference>
<accession>A0A1L7AGK2</accession>
<sequence length="637" mass="69622">MAESPPAGTGGNHFQTLRNLAPYLWPRNETGLRVRVVLALVFLVCAKVANVYVPMAYARAVDALTPHATAAGGMAAIAAVPVALVFGYGLLRVASSLFAELRDAIFVKVQARAARRIALQVFQHLHALSLRFHLDRQTGGLSRVIERGTRGINFVLDFMLFNIIPTIFEILLVAAILWKMFSFAFAAVTLGTIGIYIAFTLAFTNWRLRFRRAMNEMDQDANTKAVDSLLNYETVKYFGNERHEERRYDASLARYEGAYTRSETTLNMLNAGQAAIIAVGLTTVMLMAASRVAAGTMTVGDFVLVNTYLIQLYLPLNMLGFVYREVKQGLVDMDAMFTLMREEREVADRPGAPALAAGPGEVRFEGVHFGYRPDREILKGVSFTVPPGRTLAIVGPTGAGKSTISRLLFRFYDASSGRVLLDGQDIRDVTQESLRAAIGVVPQDTVLFNDTIRYNIAYGRPGATQEEVEHAARLAQVHDFVLRLPDGYDTRVGERGLKLSGGEKQRVAIARTILKDPRVLILDEATSALDTRTESEIQSALRGVAQGRTTLVIAHRLSTVVDADEIIVLQEGRVAERGSHARLLAEDGLYAAMWRRQSEAVAAAEAAAAADLDADRGPEAARRRHGLAEGASTPATA</sequence>
<protein>
    <submittedName>
        <fullName evidence="12">Metal ABC transporter permease</fullName>
    </submittedName>
</protein>
<evidence type="ECO:0000259" key="11">
    <source>
        <dbReference type="PROSITE" id="PS50929"/>
    </source>
</evidence>
<dbReference type="CDD" id="cd03253">
    <property type="entry name" value="ABCC_ATM1_transporter"/>
    <property type="match status" value="1"/>
</dbReference>
<evidence type="ECO:0000256" key="2">
    <source>
        <dbReference type="ARBA" id="ARBA00022448"/>
    </source>
</evidence>
<evidence type="ECO:0000259" key="10">
    <source>
        <dbReference type="PROSITE" id="PS50893"/>
    </source>
</evidence>
<evidence type="ECO:0000256" key="5">
    <source>
        <dbReference type="ARBA" id="ARBA00022840"/>
    </source>
</evidence>
<dbReference type="Proteomes" id="UP000185494">
    <property type="component" value="Chromosome 1"/>
</dbReference>
<feature type="transmembrane region" description="Helical" evidence="9">
    <location>
        <begin position="154"/>
        <end position="177"/>
    </location>
</feature>
<keyword evidence="5" id="KW-0067">ATP-binding</keyword>
<keyword evidence="3 9" id="KW-0812">Transmembrane</keyword>
<dbReference type="AlphaFoldDB" id="A0A1L7AGK2"/>
<dbReference type="SUPFAM" id="SSF52540">
    <property type="entry name" value="P-loop containing nucleoside triphosphate hydrolases"/>
    <property type="match status" value="1"/>
</dbReference>
<feature type="transmembrane region" description="Helical" evidence="9">
    <location>
        <begin position="36"/>
        <end position="58"/>
    </location>
</feature>
<dbReference type="Pfam" id="PF00005">
    <property type="entry name" value="ABC_tran"/>
    <property type="match status" value="1"/>
</dbReference>
<dbReference type="SMART" id="SM00382">
    <property type="entry name" value="AAA"/>
    <property type="match status" value="1"/>
</dbReference>
<dbReference type="KEGG" id="rgi:RGI145_12600"/>
<proteinExistence type="predicted"/>
<evidence type="ECO:0000256" key="1">
    <source>
        <dbReference type="ARBA" id="ARBA00004651"/>
    </source>
</evidence>
<dbReference type="InterPro" id="IPR011527">
    <property type="entry name" value="ABC1_TM_dom"/>
</dbReference>
<evidence type="ECO:0000256" key="4">
    <source>
        <dbReference type="ARBA" id="ARBA00022741"/>
    </source>
</evidence>
<evidence type="ECO:0000256" key="6">
    <source>
        <dbReference type="ARBA" id="ARBA00022989"/>
    </source>
</evidence>
<dbReference type="GO" id="GO:0005886">
    <property type="term" value="C:plasma membrane"/>
    <property type="evidence" value="ECO:0007669"/>
    <property type="project" value="UniProtKB-SubCell"/>
</dbReference>
<evidence type="ECO:0000256" key="3">
    <source>
        <dbReference type="ARBA" id="ARBA00022692"/>
    </source>
</evidence>
<keyword evidence="2" id="KW-0813">Transport</keyword>
<feature type="transmembrane region" description="Helical" evidence="9">
    <location>
        <begin position="302"/>
        <end position="323"/>
    </location>
</feature>
<feature type="domain" description="ABC transporter" evidence="10">
    <location>
        <begin position="362"/>
        <end position="596"/>
    </location>
</feature>
<dbReference type="SUPFAM" id="SSF90123">
    <property type="entry name" value="ABC transporter transmembrane region"/>
    <property type="match status" value="1"/>
</dbReference>
<dbReference type="PROSITE" id="PS50893">
    <property type="entry name" value="ABC_TRANSPORTER_2"/>
    <property type="match status" value="1"/>
</dbReference>
<evidence type="ECO:0000313" key="13">
    <source>
        <dbReference type="Proteomes" id="UP000185494"/>
    </source>
</evidence>
<feature type="domain" description="ABC transmembrane type-1" evidence="11">
    <location>
        <begin position="37"/>
        <end position="328"/>
    </location>
</feature>
<dbReference type="Pfam" id="PF00664">
    <property type="entry name" value="ABC_membrane"/>
    <property type="match status" value="1"/>
</dbReference>
<dbReference type="CDD" id="cd18582">
    <property type="entry name" value="ABC_6TM_ATM1_ABCB7"/>
    <property type="match status" value="1"/>
</dbReference>
<dbReference type="InterPro" id="IPR003593">
    <property type="entry name" value="AAA+_ATPase"/>
</dbReference>
<evidence type="ECO:0000313" key="12">
    <source>
        <dbReference type="EMBL" id="APT57829.1"/>
    </source>
</evidence>
<name>A0A1L7AGK2_9PROT</name>
<dbReference type="GO" id="GO:0140359">
    <property type="term" value="F:ABC-type transporter activity"/>
    <property type="evidence" value="ECO:0007669"/>
    <property type="project" value="InterPro"/>
</dbReference>
<gene>
    <name evidence="12" type="ORF">RGI145_12600</name>
</gene>
<keyword evidence="6 9" id="KW-1133">Transmembrane helix</keyword>
<evidence type="ECO:0000256" key="9">
    <source>
        <dbReference type="SAM" id="Phobius"/>
    </source>
</evidence>
<dbReference type="Gene3D" id="3.40.50.300">
    <property type="entry name" value="P-loop containing nucleotide triphosphate hydrolases"/>
    <property type="match status" value="1"/>
</dbReference>
<keyword evidence="4" id="KW-0547">Nucleotide-binding</keyword>
<dbReference type="GO" id="GO:0016887">
    <property type="term" value="F:ATP hydrolysis activity"/>
    <property type="evidence" value="ECO:0007669"/>
    <property type="project" value="InterPro"/>
</dbReference>
<comment type="subcellular location">
    <subcellularLocation>
        <location evidence="1">Cell membrane</location>
        <topology evidence="1">Multi-pass membrane protein</topology>
    </subcellularLocation>
</comment>
<dbReference type="PANTHER" id="PTHR24221:SF402">
    <property type="entry name" value="IRON-SULFUR CLUSTERS TRANSPORTER ABCB7, MITOCHONDRIAL"/>
    <property type="match status" value="1"/>
</dbReference>
<feature type="transmembrane region" description="Helical" evidence="9">
    <location>
        <begin position="183"/>
        <end position="204"/>
    </location>
</feature>
<dbReference type="PANTHER" id="PTHR24221">
    <property type="entry name" value="ATP-BINDING CASSETTE SUB-FAMILY B"/>
    <property type="match status" value="1"/>
</dbReference>
<feature type="transmembrane region" description="Helical" evidence="9">
    <location>
        <begin position="70"/>
        <end position="91"/>
    </location>
</feature>
<dbReference type="GO" id="GO:0006879">
    <property type="term" value="P:intracellular iron ion homeostasis"/>
    <property type="evidence" value="ECO:0007669"/>
    <property type="project" value="TreeGrafter"/>
</dbReference>
<dbReference type="RefSeq" id="WP_075798645.1">
    <property type="nucleotide sequence ID" value="NZ_CP015583.1"/>
</dbReference>
<dbReference type="InterPro" id="IPR039421">
    <property type="entry name" value="Type_1_exporter"/>
</dbReference>
<dbReference type="FunFam" id="3.40.50.300:FF:000186">
    <property type="entry name" value="ATP-binding cassette sub-family B member 7, mitochondrial"/>
    <property type="match status" value="1"/>
</dbReference>
<keyword evidence="7 9" id="KW-0472">Membrane</keyword>
<dbReference type="InterPro" id="IPR027417">
    <property type="entry name" value="P-loop_NTPase"/>
</dbReference>
<dbReference type="InterPro" id="IPR036640">
    <property type="entry name" value="ABC1_TM_sf"/>
</dbReference>
<dbReference type="eggNOG" id="COG5265">
    <property type="taxonomic scope" value="Bacteria"/>
</dbReference>
<reference evidence="12 13" key="1">
    <citation type="submission" date="2016-05" db="EMBL/GenBank/DDBJ databases">
        <title>Complete Genome and Methylome Analysis of Psychrotrophic Bacterial Isolates from Antarctic Lake Untersee.</title>
        <authorList>
            <person name="Fomenkov A."/>
            <person name="Akimov V.N."/>
            <person name="Vasilyeva L.V."/>
            <person name="Andersen D."/>
            <person name="Vincze T."/>
            <person name="Roberts R.J."/>
        </authorList>
    </citation>
    <scope>NUCLEOTIDE SEQUENCE [LARGE SCALE GENOMIC DNA]</scope>
    <source>
        <strain evidence="12 13">U14-5</strain>
    </source>
</reference>
<organism evidence="12 13">
    <name type="scientific">Roseomonas gilardii</name>
    <dbReference type="NCBI Taxonomy" id="257708"/>
    <lineage>
        <taxon>Bacteria</taxon>
        <taxon>Pseudomonadati</taxon>
        <taxon>Pseudomonadota</taxon>
        <taxon>Alphaproteobacteria</taxon>
        <taxon>Acetobacterales</taxon>
        <taxon>Roseomonadaceae</taxon>
        <taxon>Roseomonas</taxon>
    </lineage>
</organism>
<dbReference type="InterPro" id="IPR003439">
    <property type="entry name" value="ABC_transporter-like_ATP-bd"/>
</dbReference>
<dbReference type="Gene3D" id="1.20.1560.10">
    <property type="entry name" value="ABC transporter type 1, transmembrane domain"/>
    <property type="match status" value="1"/>
</dbReference>
<dbReference type="STRING" id="257708.RGI145_12600"/>
<dbReference type="GO" id="GO:0005524">
    <property type="term" value="F:ATP binding"/>
    <property type="evidence" value="ECO:0007669"/>
    <property type="project" value="UniProtKB-KW"/>
</dbReference>
<dbReference type="EMBL" id="CP015583">
    <property type="protein sequence ID" value="APT57829.1"/>
    <property type="molecule type" value="Genomic_DNA"/>
</dbReference>
<feature type="region of interest" description="Disordered" evidence="8">
    <location>
        <begin position="608"/>
        <end position="637"/>
    </location>
</feature>
<evidence type="ECO:0000256" key="8">
    <source>
        <dbReference type="SAM" id="MobiDB-lite"/>
    </source>
</evidence>